<dbReference type="Pfam" id="PF10263">
    <property type="entry name" value="SprT-like"/>
    <property type="match status" value="1"/>
</dbReference>
<organism evidence="5 6">
    <name type="scientific">Pyrenophora seminiperda CCB06</name>
    <dbReference type="NCBI Taxonomy" id="1302712"/>
    <lineage>
        <taxon>Eukaryota</taxon>
        <taxon>Fungi</taxon>
        <taxon>Dikarya</taxon>
        <taxon>Ascomycota</taxon>
        <taxon>Pezizomycotina</taxon>
        <taxon>Dothideomycetes</taxon>
        <taxon>Pleosporomycetidae</taxon>
        <taxon>Pleosporales</taxon>
        <taxon>Pleosporineae</taxon>
        <taxon>Pleosporaceae</taxon>
        <taxon>Pyrenophora</taxon>
    </lineage>
</organism>
<evidence type="ECO:0000256" key="1">
    <source>
        <dbReference type="ARBA" id="ARBA00004123"/>
    </source>
</evidence>
<dbReference type="InterPro" id="IPR055220">
    <property type="entry name" value="SPRTN_ZBD"/>
</dbReference>
<dbReference type="SMART" id="SM00731">
    <property type="entry name" value="SprT"/>
    <property type="match status" value="1"/>
</dbReference>
<dbReference type="OrthoDB" id="5236983at2759"/>
<dbReference type="PANTHER" id="PTHR21220:SF0">
    <property type="entry name" value="DNA-DEPENDENT METALLOPROTEASE SPRTN"/>
    <property type="match status" value="1"/>
</dbReference>
<evidence type="ECO:0000313" key="5">
    <source>
        <dbReference type="EMBL" id="RMZ69091.1"/>
    </source>
</evidence>
<evidence type="ECO:0000259" key="4">
    <source>
        <dbReference type="SMART" id="SM00731"/>
    </source>
</evidence>
<dbReference type="GO" id="GO:0006974">
    <property type="term" value="P:DNA damage response"/>
    <property type="evidence" value="ECO:0007669"/>
    <property type="project" value="InterPro"/>
</dbReference>
<gene>
    <name evidence="5" type="ORF">GMOD_00003005</name>
</gene>
<dbReference type="EMBL" id="KE747817">
    <property type="protein sequence ID" value="RMZ69091.1"/>
    <property type="molecule type" value="Genomic_DNA"/>
</dbReference>
<dbReference type="PANTHER" id="PTHR21220">
    <property type="entry name" value="DNA-DEPENDENT METALLOPROTEASE SPRTN"/>
    <property type="match status" value="1"/>
</dbReference>
<proteinExistence type="predicted"/>
<keyword evidence="2" id="KW-0539">Nucleus</keyword>
<evidence type="ECO:0000313" key="6">
    <source>
        <dbReference type="Proteomes" id="UP000265663"/>
    </source>
</evidence>
<dbReference type="GO" id="GO:0031593">
    <property type="term" value="F:polyubiquitin modification-dependent protein binding"/>
    <property type="evidence" value="ECO:0007669"/>
    <property type="project" value="TreeGrafter"/>
</dbReference>
<dbReference type="Proteomes" id="UP000265663">
    <property type="component" value="Unassembled WGS sequence"/>
</dbReference>
<evidence type="ECO:0000256" key="3">
    <source>
        <dbReference type="SAM" id="MobiDB-lite"/>
    </source>
</evidence>
<name>A0A3M7M3K9_9PLEO</name>
<sequence>MLCTVLETVRRELIPCFACAMTATDLDAALAAIATLETLSDEQQQALASIQAILRNGDPFVDVHELFGLYDVLYFRKLLLSRVQCAGICELSRDPTSGNFTRIRLKLSTPLLQYRPRDDTINTLLHEAIHAYFFITTSWKHSRGDDGTGHGPGFQLLADALNNHGNYAITIYHTFHDEVESYRTHVWQCNGPCQNRPPYFGLVKRSMNRAPGKSDTWWERHQTECGGAYTKIQEPAPTKKQLEAMSTKERAGRQKNKLDSWVTVGASKGAATKGNISATPSTDASTMDKTSTAMSNSGQTATSGIGHVVSPSFASTSSQSTQKTAANRLRRRSGHAEETDG</sequence>
<dbReference type="GO" id="GO:0005634">
    <property type="term" value="C:nucleus"/>
    <property type="evidence" value="ECO:0007669"/>
    <property type="project" value="UniProtKB-SubCell"/>
</dbReference>
<dbReference type="InterPro" id="IPR044245">
    <property type="entry name" value="Spartan"/>
</dbReference>
<feature type="compositionally biased region" description="Low complexity" evidence="3">
    <location>
        <begin position="310"/>
        <end position="326"/>
    </location>
</feature>
<dbReference type="GO" id="GO:0004222">
    <property type="term" value="F:metalloendopeptidase activity"/>
    <property type="evidence" value="ECO:0007669"/>
    <property type="project" value="InterPro"/>
</dbReference>
<feature type="region of interest" description="Disordered" evidence="3">
    <location>
        <begin position="270"/>
        <end position="341"/>
    </location>
</feature>
<dbReference type="InterPro" id="IPR006640">
    <property type="entry name" value="SprT-like_domain"/>
</dbReference>
<feature type="domain" description="SprT-like" evidence="4">
    <location>
        <begin position="61"/>
        <end position="232"/>
    </location>
</feature>
<dbReference type="AlphaFoldDB" id="A0A3M7M3K9"/>
<keyword evidence="6" id="KW-1185">Reference proteome</keyword>
<dbReference type="Pfam" id="PF22934">
    <property type="entry name" value="SPRTN_ZBD"/>
    <property type="match status" value="1"/>
</dbReference>
<dbReference type="GO" id="GO:0003697">
    <property type="term" value="F:single-stranded DNA binding"/>
    <property type="evidence" value="ECO:0007669"/>
    <property type="project" value="InterPro"/>
</dbReference>
<comment type="subcellular location">
    <subcellularLocation>
        <location evidence="1">Nucleus</location>
    </subcellularLocation>
</comment>
<evidence type="ECO:0000256" key="2">
    <source>
        <dbReference type="ARBA" id="ARBA00023242"/>
    </source>
</evidence>
<accession>A0A3M7M3K9</accession>
<protein>
    <submittedName>
        <fullName evidence="5">Zinc finger rad18 domain-containing</fullName>
    </submittedName>
</protein>
<reference evidence="5 6" key="1">
    <citation type="journal article" date="2014" name="PLoS ONE">
        <title>De novo Genome Assembly of the Fungal Plant Pathogen Pyrenophora semeniperda.</title>
        <authorList>
            <person name="Soliai M.M."/>
            <person name="Meyer S.E."/>
            <person name="Udall J.A."/>
            <person name="Elzinga D.E."/>
            <person name="Hermansen R.A."/>
            <person name="Bodily P.M."/>
            <person name="Hart A.A."/>
            <person name="Coleman C.E."/>
        </authorList>
    </citation>
    <scope>NUCLEOTIDE SEQUENCE [LARGE SCALE GENOMIC DNA]</scope>
    <source>
        <strain evidence="5 6">CCB06</strain>
        <tissue evidence="5">Mycelium</tissue>
    </source>
</reference>
<feature type="compositionally biased region" description="Polar residues" evidence="3">
    <location>
        <begin position="274"/>
        <end position="303"/>
    </location>
</feature>